<dbReference type="EMBL" id="KN122940">
    <property type="protein sequence ID" value="KFO27297.1"/>
    <property type="molecule type" value="Genomic_DNA"/>
</dbReference>
<dbReference type="AlphaFoldDB" id="A0A091D8A8"/>
<sequence length="153" mass="16631">MDEARSTPLSAGGRSSCISQGSLQKKISARYTDVQGITRLADSGHCSVSVEEGRRAAGALEIQRMRSKAWSPLLCPLRVRIRRLKGLHWEPGDNVHAEGEDWSSLEERESSHPSLLASLLFHPGSKPIGCHTQQLPADPLQTLSAAPEPAYPV</sequence>
<proteinExistence type="predicted"/>
<accession>A0A091D8A8</accession>
<name>A0A091D8A8_FUKDA</name>
<dbReference type="Proteomes" id="UP000028990">
    <property type="component" value="Unassembled WGS sequence"/>
</dbReference>
<reference evidence="1 2" key="1">
    <citation type="submission" date="2013-11" db="EMBL/GenBank/DDBJ databases">
        <title>The Damaraland mole rat (Fukomys damarensis) genome and evolution of African mole rats.</title>
        <authorList>
            <person name="Gladyshev V.N."/>
            <person name="Fang X."/>
        </authorList>
    </citation>
    <scope>NUCLEOTIDE SEQUENCE [LARGE SCALE GENOMIC DNA]</scope>
    <source>
        <tissue evidence="1">Liver</tissue>
    </source>
</reference>
<gene>
    <name evidence="1" type="ORF">H920_11292</name>
</gene>
<protein>
    <submittedName>
        <fullName evidence="1">Uncharacterized protein</fullName>
    </submittedName>
</protein>
<keyword evidence="2" id="KW-1185">Reference proteome</keyword>
<organism evidence="1 2">
    <name type="scientific">Fukomys damarensis</name>
    <name type="common">Damaraland mole rat</name>
    <name type="synonym">Cryptomys damarensis</name>
    <dbReference type="NCBI Taxonomy" id="885580"/>
    <lineage>
        <taxon>Eukaryota</taxon>
        <taxon>Metazoa</taxon>
        <taxon>Chordata</taxon>
        <taxon>Craniata</taxon>
        <taxon>Vertebrata</taxon>
        <taxon>Euteleostomi</taxon>
        <taxon>Mammalia</taxon>
        <taxon>Eutheria</taxon>
        <taxon>Euarchontoglires</taxon>
        <taxon>Glires</taxon>
        <taxon>Rodentia</taxon>
        <taxon>Hystricomorpha</taxon>
        <taxon>Bathyergidae</taxon>
        <taxon>Fukomys</taxon>
    </lineage>
</organism>
<evidence type="ECO:0000313" key="1">
    <source>
        <dbReference type="EMBL" id="KFO27297.1"/>
    </source>
</evidence>
<evidence type="ECO:0000313" key="2">
    <source>
        <dbReference type="Proteomes" id="UP000028990"/>
    </source>
</evidence>